<evidence type="ECO:0000256" key="6">
    <source>
        <dbReference type="ARBA" id="ARBA00023012"/>
    </source>
</evidence>
<reference evidence="11" key="1">
    <citation type="submission" date="2020-08" db="EMBL/GenBank/DDBJ databases">
        <title>Genomic Encyclopedia of Type Strains, Phase IV (KMG-IV): sequencing the most valuable type-strain genomes for metagenomic binning, comparative biology and taxonomic classification.</title>
        <authorList>
            <person name="Goeker M."/>
        </authorList>
    </citation>
    <scope>NUCLEOTIDE SEQUENCE [LARGE SCALE GENOMIC DNA]</scope>
    <source>
        <strain evidence="11">DSM 105040</strain>
    </source>
</reference>
<dbReference type="CDD" id="cd00082">
    <property type="entry name" value="HisKA"/>
    <property type="match status" value="1"/>
</dbReference>
<feature type="domain" description="PAS" evidence="10">
    <location>
        <begin position="103"/>
        <end position="155"/>
    </location>
</feature>
<dbReference type="PROSITE" id="PS50109">
    <property type="entry name" value="HIS_KIN"/>
    <property type="match status" value="1"/>
</dbReference>
<dbReference type="SUPFAM" id="SSF47384">
    <property type="entry name" value="Homodimeric domain of signal transducing histidine kinase"/>
    <property type="match status" value="1"/>
</dbReference>
<dbReference type="NCBIfam" id="TIGR00229">
    <property type="entry name" value="sensory_box"/>
    <property type="match status" value="1"/>
</dbReference>
<dbReference type="InterPro" id="IPR050736">
    <property type="entry name" value="Sensor_HK_Regulatory"/>
</dbReference>
<organism evidence="11 12">
    <name type="scientific">Actibacterium naphthalenivorans</name>
    <dbReference type="NCBI Taxonomy" id="1614693"/>
    <lineage>
        <taxon>Bacteria</taxon>
        <taxon>Pseudomonadati</taxon>
        <taxon>Pseudomonadota</taxon>
        <taxon>Alphaproteobacteria</taxon>
        <taxon>Rhodobacterales</taxon>
        <taxon>Roseobacteraceae</taxon>
        <taxon>Actibacterium</taxon>
    </lineage>
</organism>
<keyword evidence="6" id="KW-0902">Two-component regulatory system</keyword>
<evidence type="ECO:0000256" key="3">
    <source>
        <dbReference type="ARBA" id="ARBA00022553"/>
    </source>
</evidence>
<dbReference type="FunFam" id="1.10.287.130:FF:000001">
    <property type="entry name" value="Two-component sensor histidine kinase"/>
    <property type="match status" value="1"/>
</dbReference>
<dbReference type="InterPro" id="IPR004358">
    <property type="entry name" value="Sig_transdc_His_kin-like_C"/>
</dbReference>
<evidence type="ECO:0000259" key="9">
    <source>
        <dbReference type="PROSITE" id="PS50109"/>
    </source>
</evidence>
<feature type="domain" description="Histidine kinase" evidence="9">
    <location>
        <begin position="334"/>
        <end position="553"/>
    </location>
</feature>
<dbReference type="PROSITE" id="PS50112">
    <property type="entry name" value="PAS"/>
    <property type="match status" value="1"/>
</dbReference>
<dbReference type="EC" id="2.7.13.3" evidence="2"/>
<keyword evidence="7 8" id="KW-0472">Membrane</keyword>
<dbReference type="AlphaFoldDB" id="A0A840C5X7"/>
<evidence type="ECO:0000256" key="4">
    <source>
        <dbReference type="ARBA" id="ARBA00022679"/>
    </source>
</evidence>
<dbReference type="InterPro" id="IPR003661">
    <property type="entry name" value="HisK_dim/P_dom"/>
</dbReference>
<keyword evidence="12" id="KW-1185">Reference proteome</keyword>
<dbReference type="Gene3D" id="1.10.287.130">
    <property type="match status" value="1"/>
</dbReference>
<evidence type="ECO:0000313" key="11">
    <source>
        <dbReference type="EMBL" id="MBB4020480.1"/>
    </source>
</evidence>
<feature type="transmembrane region" description="Helical" evidence="8">
    <location>
        <begin position="9"/>
        <end position="27"/>
    </location>
</feature>
<keyword evidence="3" id="KW-0597">Phosphoprotein</keyword>
<sequence>MVGSKYKKPLLVVVMATLAAYGMSVFFGPELGAWLERHFPNLESDHLREHVLLSVLLISCFALAVLRGGQLSKLESKLLKMKDNELVFQERAINEHAIVSISNPDGRILEVNDKFVAAFGYAREEILGQSQGILYADNEADQSFEKVKAKAAEGKISSGEQVLRTKSGEIRQMQCTVVPLMDTDGNHIKNISVRTDVTVARRSEALEQLTSLLDRLQDLVLIFRPGTLDIIYANQAARDWFVEHIGWDEKEYLNRSLSDESLDFNYQELEDYAALLGIDGREAMIFESMQYGRTVEVNLQIAQGGFDEEVYIVVVRDITERKEIEQAKREFIAVVSHELRTPLTAIKGSLGLLRAGVAGELPEKAVAVLDVAYRNSERLLHMVNDMLDLEKIEAGKMDCALDMLDLTELLREALLVNKGYGDEYEVHFRSVGFDQPCLVRGNEMRLLQVMTNLMSNAAKFSPRHGVVTVRLSDETDVWRVSVSDDGPGISEDARETIFEKFRQAEAVDGKSRKGTGLGLSIVKAIVERHGGTIGVTSEVGRGATFFVDLPKLDAAPQAIDGPGHLQAAE</sequence>
<dbReference type="Gene3D" id="3.30.565.10">
    <property type="entry name" value="Histidine kinase-like ATPase, C-terminal domain"/>
    <property type="match status" value="1"/>
</dbReference>
<keyword evidence="4" id="KW-0808">Transferase</keyword>
<dbReference type="Gene3D" id="3.30.450.20">
    <property type="entry name" value="PAS domain"/>
    <property type="match status" value="2"/>
</dbReference>
<evidence type="ECO:0000256" key="5">
    <source>
        <dbReference type="ARBA" id="ARBA00022777"/>
    </source>
</evidence>
<dbReference type="CDD" id="cd16922">
    <property type="entry name" value="HATPase_EvgS-ArcB-TorS-like"/>
    <property type="match status" value="1"/>
</dbReference>
<keyword evidence="8" id="KW-0812">Transmembrane</keyword>
<feature type="transmembrane region" description="Helical" evidence="8">
    <location>
        <begin position="47"/>
        <end position="66"/>
    </location>
</feature>
<dbReference type="CDD" id="cd00130">
    <property type="entry name" value="PAS"/>
    <property type="match status" value="1"/>
</dbReference>
<evidence type="ECO:0000256" key="1">
    <source>
        <dbReference type="ARBA" id="ARBA00000085"/>
    </source>
</evidence>
<dbReference type="SMART" id="SM00387">
    <property type="entry name" value="HATPase_c"/>
    <property type="match status" value="1"/>
</dbReference>
<dbReference type="PANTHER" id="PTHR43711">
    <property type="entry name" value="TWO-COMPONENT HISTIDINE KINASE"/>
    <property type="match status" value="1"/>
</dbReference>
<dbReference type="EMBL" id="JACIEQ010000001">
    <property type="protein sequence ID" value="MBB4020480.1"/>
    <property type="molecule type" value="Genomic_DNA"/>
</dbReference>
<dbReference type="InterPro" id="IPR035965">
    <property type="entry name" value="PAS-like_dom_sf"/>
</dbReference>
<dbReference type="Pfam" id="PF00512">
    <property type="entry name" value="HisKA"/>
    <property type="match status" value="1"/>
</dbReference>
<proteinExistence type="predicted"/>
<dbReference type="SUPFAM" id="SSF55785">
    <property type="entry name" value="PYP-like sensor domain (PAS domain)"/>
    <property type="match status" value="2"/>
</dbReference>
<gene>
    <name evidence="11" type="ORF">GGR17_000271</name>
</gene>
<evidence type="ECO:0000256" key="8">
    <source>
        <dbReference type="SAM" id="Phobius"/>
    </source>
</evidence>
<dbReference type="Proteomes" id="UP000585681">
    <property type="component" value="Unassembled WGS sequence"/>
</dbReference>
<dbReference type="FunFam" id="3.30.565.10:FF:000006">
    <property type="entry name" value="Sensor histidine kinase WalK"/>
    <property type="match status" value="1"/>
</dbReference>
<keyword evidence="5" id="KW-0418">Kinase</keyword>
<dbReference type="InterPro" id="IPR000014">
    <property type="entry name" value="PAS"/>
</dbReference>
<dbReference type="Pfam" id="PF02518">
    <property type="entry name" value="HATPase_c"/>
    <property type="match status" value="1"/>
</dbReference>
<comment type="catalytic activity">
    <reaction evidence="1">
        <text>ATP + protein L-histidine = ADP + protein N-phospho-L-histidine.</text>
        <dbReference type="EC" id="2.7.13.3"/>
    </reaction>
</comment>
<dbReference type="SUPFAM" id="SSF55874">
    <property type="entry name" value="ATPase domain of HSP90 chaperone/DNA topoisomerase II/histidine kinase"/>
    <property type="match status" value="1"/>
</dbReference>
<evidence type="ECO:0000256" key="7">
    <source>
        <dbReference type="ARBA" id="ARBA00023136"/>
    </source>
</evidence>
<protein>
    <recommendedName>
        <fullName evidence="2">histidine kinase</fullName>
        <ecNumber evidence="2">2.7.13.3</ecNumber>
    </recommendedName>
</protein>
<evidence type="ECO:0000256" key="2">
    <source>
        <dbReference type="ARBA" id="ARBA00012438"/>
    </source>
</evidence>
<dbReference type="PRINTS" id="PR00344">
    <property type="entry name" value="BCTRLSENSOR"/>
</dbReference>
<dbReference type="SMART" id="SM00091">
    <property type="entry name" value="PAS"/>
    <property type="match status" value="2"/>
</dbReference>
<dbReference type="InterPro" id="IPR036890">
    <property type="entry name" value="HATPase_C_sf"/>
</dbReference>
<dbReference type="SMART" id="SM00388">
    <property type="entry name" value="HisKA"/>
    <property type="match status" value="1"/>
</dbReference>
<accession>A0A840C5X7</accession>
<dbReference type="PANTHER" id="PTHR43711:SF1">
    <property type="entry name" value="HISTIDINE KINASE 1"/>
    <property type="match status" value="1"/>
</dbReference>
<dbReference type="Pfam" id="PF13426">
    <property type="entry name" value="PAS_9"/>
    <property type="match status" value="1"/>
</dbReference>
<dbReference type="RefSeq" id="WP_162231814.1">
    <property type="nucleotide sequence ID" value="NZ_JACIEQ010000001.1"/>
</dbReference>
<dbReference type="GO" id="GO:0000155">
    <property type="term" value="F:phosphorelay sensor kinase activity"/>
    <property type="evidence" value="ECO:0007669"/>
    <property type="project" value="InterPro"/>
</dbReference>
<dbReference type="InterPro" id="IPR003594">
    <property type="entry name" value="HATPase_dom"/>
</dbReference>
<dbReference type="InterPro" id="IPR036097">
    <property type="entry name" value="HisK_dim/P_sf"/>
</dbReference>
<keyword evidence="8" id="KW-1133">Transmembrane helix</keyword>
<dbReference type="InterPro" id="IPR005467">
    <property type="entry name" value="His_kinase_dom"/>
</dbReference>
<evidence type="ECO:0000259" key="10">
    <source>
        <dbReference type="PROSITE" id="PS50112"/>
    </source>
</evidence>
<comment type="caution">
    <text evidence="11">The sequence shown here is derived from an EMBL/GenBank/DDBJ whole genome shotgun (WGS) entry which is preliminary data.</text>
</comment>
<name>A0A840C5X7_9RHOB</name>
<evidence type="ECO:0000313" key="12">
    <source>
        <dbReference type="Proteomes" id="UP000585681"/>
    </source>
</evidence>